<accession>A0ABU6XHG6</accession>
<name>A0ABU6XHG6_9FABA</name>
<evidence type="ECO:0000313" key="3">
    <source>
        <dbReference type="Proteomes" id="UP001341840"/>
    </source>
</evidence>
<keyword evidence="3" id="KW-1185">Reference proteome</keyword>
<gene>
    <name evidence="2" type="ORF">PIB30_046772</name>
</gene>
<comment type="caution">
    <text evidence="2">The sequence shown here is derived from an EMBL/GenBank/DDBJ whole genome shotgun (WGS) entry which is preliminary data.</text>
</comment>
<proteinExistence type="predicted"/>
<protein>
    <submittedName>
        <fullName evidence="2">Uncharacterized protein</fullName>
    </submittedName>
</protein>
<feature type="region of interest" description="Disordered" evidence="1">
    <location>
        <begin position="23"/>
        <end position="42"/>
    </location>
</feature>
<organism evidence="2 3">
    <name type="scientific">Stylosanthes scabra</name>
    <dbReference type="NCBI Taxonomy" id="79078"/>
    <lineage>
        <taxon>Eukaryota</taxon>
        <taxon>Viridiplantae</taxon>
        <taxon>Streptophyta</taxon>
        <taxon>Embryophyta</taxon>
        <taxon>Tracheophyta</taxon>
        <taxon>Spermatophyta</taxon>
        <taxon>Magnoliopsida</taxon>
        <taxon>eudicotyledons</taxon>
        <taxon>Gunneridae</taxon>
        <taxon>Pentapetalae</taxon>
        <taxon>rosids</taxon>
        <taxon>fabids</taxon>
        <taxon>Fabales</taxon>
        <taxon>Fabaceae</taxon>
        <taxon>Papilionoideae</taxon>
        <taxon>50 kb inversion clade</taxon>
        <taxon>dalbergioids sensu lato</taxon>
        <taxon>Dalbergieae</taxon>
        <taxon>Pterocarpus clade</taxon>
        <taxon>Stylosanthes</taxon>
    </lineage>
</organism>
<sequence length="120" mass="13212">MGARPWVEILCIPMITANPRSDELSLRRNKPPQGGEINPYPHVLDIHNSEDTDLTMDSSKPRVIGINSAAVGVQTAVTKLTPFLPIRPIGIGAKVIRTFHPTAEILWELLATNRNHNCGK</sequence>
<dbReference type="Proteomes" id="UP001341840">
    <property type="component" value="Unassembled WGS sequence"/>
</dbReference>
<dbReference type="EMBL" id="JASCZI010211743">
    <property type="protein sequence ID" value="MED6196363.1"/>
    <property type="molecule type" value="Genomic_DNA"/>
</dbReference>
<evidence type="ECO:0000256" key="1">
    <source>
        <dbReference type="SAM" id="MobiDB-lite"/>
    </source>
</evidence>
<evidence type="ECO:0000313" key="2">
    <source>
        <dbReference type="EMBL" id="MED6196363.1"/>
    </source>
</evidence>
<reference evidence="2 3" key="1">
    <citation type="journal article" date="2023" name="Plants (Basel)">
        <title>Bridging the Gap: Combining Genomics and Transcriptomics Approaches to Understand Stylosanthes scabra, an Orphan Legume from the Brazilian Caatinga.</title>
        <authorList>
            <person name="Ferreira-Neto J.R.C."/>
            <person name="da Silva M.D."/>
            <person name="Binneck E."/>
            <person name="de Melo N.F."/>
            <person name="da Silva R.H."/>
            <person name="de Melo A.L.T.M."/>
            <person name="Pandolfi V."/>
            <person name="Bustamante F.O."/>
            <person name="Brasileiro-Vidal A.C."/>
            <person name="Benko-Iseppon A.M."/>
        </authorList>
    </citation>
    <scope>NUCLEOTIDE SEQUENCE [LARGE SCALE GENOMIC DNA]</scope>
    <source>
        <tissue evidence="2">Leaves</tissue>
    </source>
</reference>